<feature type="chain" id="PRO_5046983023" description="DUF3558 domain-containing protein" evidence="1">
    <location>
        <begin position="29"/>
        <end position="224"/>
    </location>
</feature>
<protein>
    <recommendedName>
        <fullName evidence="4">DUF3558 domain-containing protein</fullName>
    </recommendedName>
</protein>
<dbReference type="EMBL" id="JAVREP010000003">
    <property type="protein sequence ID" value="MDT0328151.1"/>
    <property type="molecule type" value="Genomic_DNA"/>
</dbReference>
<evidence type="ECO:0000313" key="3">
    <source>
        <dbReference type="Proteomes" id="UP001183390"/>
    </source>
</evidence>
<keyword evidence="1" id="KW-0732">Signal</keyword>
<organism evidence="2 3">
    <name type="scientific">Nocardiopsis lambiniae</name>
    <dbReference type="NCBI Taxonomy" id="3075539"/>
    <lineage>
        <taxon>Bacteria</taxon>
        <taxon>Bacillati</taxon>
        <taxon>Actinomycetota</taxon>
        <taxon>Actinomycetes</taxon>
        <taxon>Streptosporangiales</taxon>
        <taxon>Nocardiopsidaceae</taxon>
        <taxon>Nocardiopsis</taxon>
    </lineage>
</organism>
<feature type="signal peptide" evidence="1">
    <location>
        <begin position="1"/>
        <end position="28"/>
    </location>
</feature>
<dbReference type="RefSeq" id="WP_311510881.1">
    <property type="nucleotide sequence ID" value="NZ_JAVREP010000003.1"/>
</dbReference>
<keyword evidence="3" id="KW-1185">Reference proteome</keyword>
<sequence length="224" mass="23131">MPLFPRTTLLPVAALALALTACSGGAPEAPGEASQEDLSALLVEGEVPVDPPEADLSGLPDRPDDSAPVAERAAWHLLADVSGIAGAVDPEAVAECPAEMREEAGASHTCTLVYGGVDLEFPLTSEEGSGGIAFSIEHPEVPLTRAFAEENLRHQSGAEAVFCDMDDVAVLAPGAEDPADFTCHARDGGVEWVDSAEDTISPYDVYMLNGGQLTFSQGVATTNG</sequence>
<comment type="caution">
    <text evidence="2">The sequence shown here is derived from an EMBL/GenBank/DDBJ whole genome shotgun (WGS) entry which is preliminary data.</text>
</comment>
<proteinExistence type="predicted"/>
<accession>A0ABU2M7E1</accession>
<reference evidence="3" key="1">
    <citation type="submission" date="2023-07" db="EMBL/GenBank/DDBJ databases">
        <title>30 novel species of actinomycetes from the DSMZ collection.</title>
        <authorList>
            <person name="Nouioui I."/>
        </authorList>
    </citation>
    <scope>NUCLEOTIDE SEQUENCE [LARGE SCALE GENOMIC DNA]</scope>
    <source>
        <strain evidence="3">DSM 44743</strain>
    </source>
</reference>
<name>A0ABU2M7E1_9ACTN</name>
<dbReference type="PROSITE" id="PS51257">
    <property type="entry name" value="PROKAR_LIPOPROTEIN"/>
    <property type="match status" value="1"/>
</dbReference>
<dbReference type="Proteomes" id="UP001183390">
    <property type="component" value="Unassembled WGS sequence"/>
</dbReference>
<evidence type="ECO:0008006" key="4">
    <source>
        <dbReference type="Google" id="ProtNLM"/>
    </source>
</evidence>
<evidence type="ECO:0000256" key="1">
    <source>
        <dbReference type="SAM" id="SignalP"/>
    </source>
</evidence>
<gene>
    <name evidence="2" type="ORF">RM479_06955</name>
</gene>
<evidence type="ECO:0000313" key="2">
    <source>
        <dbReference type="EMBL" id="MDT0328151.1"/>
    </source>
</evidence>